<dbReference type="GO" id="GO:0016020">
    <property type="term" value="C:membrane"/>
    <property type="evidence" value="ECO:0007669"/>
    <property type="project" value="UniProtKB-SubCell"/>
</dbReference>
<keyword evidence="3 6" id="KW-0812">Transmembrane</keyword>
<keyword evidence="5 6" id="KW-0472">Membrane</keyword>
<protein>
    <submittedName>
        <fullName evidence="7">Amino acid/polyamine/organocation transporter, APC superfamily</fullName>
    </submittedName>
</protein>
<dbReference type="OrthoDB" id="9762947at2"/>
<evidence type="ECO:0000256" key="3">
    <source>
        <dbReference type="ARBA" id="ARBA00022692"/>
    </source>
</evidence>
<feature type="transmembrane region" description="Helical" evidence="6">
    <location>
        <begin position="182"/>
        <end position="198"/>
    </location>
</feature>
<evidence type="ECO:0000256" key="6">
    <source>
        <dbReference type="SAM" id="Phobius"/>
    </source>
</evidence>
<proteinExistence type="predicted"/>
<name>A0A1I3GPU6_SELRU</name>
<feature type="transmembrane region" description="Helical" evidence="6">
    <location>
        <begin position="253"/>
        <end position="277"/>
    </location>
</feature>
<dbReference type="RefSeq" id="WP_075445145.1">
    <property type="nucleotide sequence ID" value="NZ_FOQK01000024.1"/>
</dbReference>
<evidence type="ECO:0000256" key="2">
    <source>
        <dbReference type="ARBA" id="ARBA00022448"/>
    </source>
</evidence>
<keyword evidence="2" id="KW-0813">Transport</keyword>
<evidence type="ECO:0000313" key="7">
    <source>
        <dbReference type="EMBL" id="SFI25361.1"/>
    </source>
</evidence>
<evidence type="ECO:0000313" key="8">
    <source>
        <dbReference type="Proteomes" id="UP000183639"/>
    </source>
</evidence>
<feature type="transmembrane region" description="Helical" evidence="6">
    <location>
        <begin position="30"/>
        <end position="52"/>
    </location>
</feature>
<dbReference type="GO" id="GO:0015171">
    <property type="term" value="F:amino acid transmembrane transporter activity"/>
    <property type="evidence" value="ECO:0007669"/>
    <property type="project" value="TreeGrafter"/>
</dbReference>
<feature type="transmembrane region" description="Helical" evidence="6">
    <location>
        <begin position="58"/>
        <end position="78"/>
    </location>
</feature>
<keyword evidence="4 6" id="KW-1133">Transmembrane helix</keyword>
<gene>
    <name evidence="7" type="ORF">SAMN04487861_1244</name>
</gene>
<sequence length="477" mass="50555">MNLFRTKSIEQMRAAAENSGMAKTLGAVDLILLGIGCVIGTGIFVLTGVAAAKYAGPAVTISFILSGLACALAGLAYAEFSSIVPASGSAYTYTYASLGEFIAFIVGWNLILEYTVTASAVASGWSGYVTGLLQSAGIEVSHALTHVPADGGVINVPAILITLLLTFFLIRGTQESTKLNRILVFIKLAAVFIFLLLAGPHVDTANWQPFMPFGASGIAAGAAIVFFAYIGFDAVATSAEECKNPARDLPIGIIGSLVVCTALYVIVAGVLTGVVPYTELNNPEPVAFALRYIGYNLGSAVVGVGAIAGITTVLLVLLYGQARIFFAMSRDGMVPARVCKIHKRYHTPYIVTVLGAIFVSLIAGFAPIGLIAEMANIGTLSAFLVAAIGVMVLRVTKPDVPRAFRCPLVWLVAPLAVLACGYLMAHLPLDTWIRFLVWCAFGCLVYFGYSYQHSTVGIQQRKIRHLKKYPPAEPVKE</sequence>
<dbReference type="PIRSF" id="PIRSF006060">
    <property type="entry name" value="AA_transporter"/>
    <property type="match status" value="1"/>
</dbReference>
<feature type="transmembrane region" description="Helical" evidence="6">
    <location>
        <begin position="90"/>
        <end position="111"/>
    </location>
</feature>
<dbReference type="AlphaFoldDB" id="A0A1I3GPU6"/>
<feature type="transmembrane region" description="Helical" evidence="6">
    <location>
        <begin position="408"/>
        <end position="425"/>
    </location>
</feature>
<reference evidence="7 8" key="1">
    <citation type="submission" date="2016-10" db="EMBL/GenBank/DDBJ databases">
        <authorList>
            <person name="de Groot N.N."/>
        </authorList>
    </citation>
    <scope>NUCLEOTIDE SEQUENCE [LARGE SCALE GENOMIC DNA]</scope>
    <source>
        <strain evidence="7 8">Z108</strain>
    </source>
</reference>
<comment type="subcellular location">
    <subcellularLocation>
        <location evidence="1">Membrane</location>
        <topology evidence="1">Multi-pass membrane protein</topology>
    </subcellularLocation>
</comment>
<evidence type="ECO:0000256" key="1">
    <source>
        <dbReference type="ARBA" id="ARBA00004141"/>
    </source>
</evidence>
<organism evidence="7 8">
    <name type="scientific">Selenomonas ruminantium</name>
    <dbReference type="NCBI Taxonomy" id="971"/>
    <lineage>
        <taxon>Bacteria</taxon>
        <taxon>Bacillati</taxon>
        <taxon>Bacillota</taxon>
        <taxon>Negativicutes</taxon>
        <taxon>Selenomonadales</taxon>
        <taxon>Selenomonadaceae</taxon>
        <taxon>Selenomonas</taxon>
    </lineage>
</organism>
<accession>A0A1I3GPU6</accession>
<feature type="transmembrane region" description="Helical" evidence="6">
    <location>
        <begin position="210"/>
        <end position="232"/>
    </location>
</feature>
<feature type="transmembrane region" description="Helical" evidence="6">
    <location>
        <begin position="377"/>
        <end position="396"/>
    </location>
</feature>
<dbReference type="PANTHER" id="PTHR43243:SF4">
    <property type="entry name" value="CATIONIC AMINO ACID TRANSPORTER 4"/>
    <property type="match status" value="1"/>
</dbReference>
<dbReference type="InterPro" id="IPR002293">
    <property type="entry name" value="AA/rel_permease1"/>
</dbReference>
<evidence type="ECO:0000256" key="4">
    <source>
        <dbReference type="ARBA" id="ARBA00022989"/>
    </source>
</evidence>
<feature type="transmembrane region" description="Helical" evidence="6">
    <location>
        <begin position="152"/>
        <end position="170"/>
    </location>
</feature>
<dbReference type="Proteomes" id="UP000183639">
    <property type="component" value="Unassembled WGS sequence"/>
</dbReference>
<dbReference type="Gene3D" id="1.20.1740.10">
    <property type="entry name" value="Amino acid/polyamine transporter I"/>
    <property type="match status" value="1"/>
</dbReference>
<feature type="transmembrane region" description="Helical" evidence="6">
    <location>
        <begin position="297"/>
        <end position="320"/>
    </location>
</feature>
<dbReference type="PANTHER" id="PTHR43243">
    <property type="entry name" value="INNER MEMBRANE TRANSPORTER YGJI-RELATED"/>
    <property type="match status" value="1"/>
</dbReference>
<dbReference type="Pfam" id="PF13520">
    <property type="entry name" value="AA_permease_2"/>
    <property type="match status" value="1"/>
</dbReference>
<evidence type="ECO:0000256" key="5">
    <source>
        <dbReference type="ARBA" id="ARBA00023136"/>
    </source>
</evidence>
<feature type="transmembrane region" description="Helical" evidence="6">
    <location>
        <begin position="431"/>
        <end position="451"/>
    </location>
</feature>
<feature type="transmembrane region" description="Helical" evidence="6">
    <location>
        <begin position="349"/>
        <end position="371"/>
    </location>
</feature>
<dbReference type="EMBL" id="FOQK01000024">
    <property type="protein sequence ID" value="SFI25361.1"/>
    <property type="molecule type" value="Genomic_DNA"/>
</dbReference>